<reference evidence="2 3" key="1">
    <citation type="journal article" date="2016" name="Front. Microbiol.">
        <title>Comprehensive Phylogenetic Analysis of Bovine Non-aureus Staphylococci Species Based on Whole-Genome Sequencing.</title>
        <authorList>
            <person name="Naushad S."/>
            <person name="Barkema H.W."/>
            <person name="Luby C."/>
            <person name="Condas L.A."/>
            <person name="Nobrega D.B."/>
            <person name="Carson D.A."/>
            <person name="De Buck J."/>
        </authorList>
    </citation>
    <scope>NUCLEOTIDE SEQUENCE [LARGE SCALE GENOMIC DNA]</scope>
    <source>
        <strain evidence="2 3">SNUC 5336</strain>
    </source>
</reference>
<feature type="transmembrane region" description="Helical" evidence="1">
    <location>
        <begin position="16"/>
        <end position="35"/>
    </location>
</feature>
<accession>A0A974QM38</accession>
<sequence length="181" mass="21824">MKFLKSYFNTPKMPLSFYYTPYVVVYIFKFLFMVFSGNSSLFSWILNIVVFILGSYTYAWLSDYILSTKENILLRYFFSKSVIFRRDFGEVLKTAYSTSKETPVYERRIINRNANSYTYEDREKHSVYFKRTFISMIINIVAKFILAWIFIFVFWISIFTHVKVMKNYRDFVDKEIEAGNL</sequence>
<keyword evidence="1" id="KW-1133">Transmembrane helix</keyword>
<evidence type="ECO:0000313" key="3">
    <source>
        <dbReference type="Proteomes" id="UP000241540"/>
    </source>
</evidence>
<dbReference type="Proteomes" id="UP000241540">
    <property type="component" value="Unassembled WGS sequence"/>
</dbReference>
<proteinExistence type="predicted"/>
<evidence type="ECO:0000256" key="1">
    <source>
        <dbReference type="SAM" id="Phobius"/>
    </source>
</evidence>
<feature type="transmembrane region" description="Helical" evidence="1">
    <location>
        <begin position="41"/>
        <end position="61"/>
    </location>
</feature>
<dbReference type="RefSeq" id="WP_107640579.1">
    <property type="nucleotide sequence ID" value="NZ_PZHX01000041.1"/>
</dbReference>
<name>A0A974QM38_STAHO</name>
<protein>
    <submittedName>
        <fullName evidence="2">Uncharacterized protein</fullName>
    </submittedName>
</protein>
<gene>
    <name evidence="2" type="ORF">BUZ51_12200</name>
</gene>
<evidence type="ECO:0000313" key="2">
    <source>
        <dbReference type="EMBL" id="PTK29132.1"/>
    </source>
</evidence>
<feature type="transmembrane region" description="Helical" evidence="1">
    <location>
        <begin position="132"/>
        <end position="158"/>
    </location>
</feature>
<dbReference type="EMBL" id="PZHX01000041">
    <property type="protein sequence ID" value="PTK29132.1"/>
    <property type="molecule type" value="Genomic_DNA"/>
</dbReference>
<organism evidence="2 3">
    <name type="scientific">Staphylococcus hominis</name>
    <dbReference type="NCBI Taxonomy" id="1290"/>
    <lineage>
        <taxon>Bacteria</taxon>
        <taxon>Bacillati</taxon>
        <taxon>Bacillota</taxon>
        <taxon>Bacilli</taxon>
        <taxon>Bacillales</taxon>
        <taxon>Staphylococcaceae</taxon>
        <taxon>Staphylococcus</taxon>
    </lineage>
</organism>
<dbReference type="AlphaFoldDB" id="A0A974QM38"/>
<keyword evidence="1" id="KW-0472">Membrane</keyword>
<keyword evidence="1" id="KW-0812">Transmembrane</keyword>
<comment type="caution">
    <text evidence="2">The sequence shown here is derived from an EMBL/GenBank/DDBJ whole genome shotgun (WGS) entry which is preliminary data.</text>
</comment>